<keyword evidence="1" id="KW-0812">Transmembrane</keyword>
<name>A0ABQ1Q4N7_9ACTN</name>
<comment type="caution">
    <text evidence="2">The sequence shown here is derived from an EMBL/GenBank/DDBJ whole genome shotgun (WGS) entry which is preliminary data.</text>
</comment>
<evidence type="ECO:0000313" key="2">
    <source>
        <dbReference type="EMBL" id="GGD12161.1"/>
    </source>
</evidence>
<dbReference type="EMBL" id="BMCK01000001">
    <property type="protein sequence ID" value="GGD12161.1"/>
    <property type="molecule type" value="Genomic_DNA"/>
</dbReference>
<evidence type="ECO:0000256" key="1">
    <source>
        <dbReference type="SAM" id="Phobius"/>
    </source>
</evidence>
<evidence type="ECO:0000313" key="3">
    <source>
        <dbReference type="Proteomes" id="UP000630594"/>
    </source>
</evidence>
<dbReference type="Proteomes" id="UP000630594">
    <property type="component" value="Unassembled WGS sequence"/>
</dbReference>
<dbReference type="SUPFAM" id="SSF50242">
    <property type="entry name" value="TIMP-like"/>
    <property type="match status" value="1"/>
</dbReference>
<keyword evidence="1" id="KW-1133">Transmembrane helix</keyword>
<organism evidence="2 3">
    <name type="scientific">Nocardioides daphniae</name>
    <dbReference type="NCBI Taxonomy" id="402297"/>
    <lineage>
        <taxon>Bacteria</taxon>
        <taxon>Bacillati</taxon>
        <taxon>Actinomycetota</taxon>
        <taxon>Actinomycetes</taxon>
        <taxon>Propionibacteriales</taxon>
        <taxon>Nocardioidaceae</taxon>
        <taxon>Nocardioides</taxon>
    </lineage>
</organism>
<accession>A0ABQ1Q4N7</accession>
<reference evidence="3" key="1">
    <citation type="journal article" date="2019" name="Int. J. Syst. Evol. Microbiol.">
        <title>The Global Catalogue of Microorganisms (GCM) 10K type strain sequencing project: providing services to taxonomists for standard genome sequencing and annotation.</title>
        <authorList>
            <consortium name="The Broad Institute Genomics Platform"/>
            <consortium name="The Broad Institute Genome Sequencing Center for Infectious Disease"/>
            <person name="Wu L."/>
            <person name="Ma J."/>
        </authorList>
    </citation>
    <scope>NUCLEOTIDE SEQUENCE [LARGE SCALE GENOMIC DNA]</scope>
    <source>
        <strain evidence="3">CCM 7403</strain>
    </source>
</reference>
<dbReference type="Gene3D" id="2.40.50.120">
    <property type="match status" value="1"/>
</dbReference>
<sequence>MGRRYAVAMPYAAPRPRRGAHPREWSRAVLTLLLTALLAGGGILATATPAQACTCQTSDLRKLTKQADVVYTGVVQSSSTTDEGQRQFQVVAQRLFKGDLASARVTVTDAIGAGCGIGEPEEGERWLFLTTTANATGLCSGTRPLKQRDLVKVQRSLGVGERLPAPDPAKAVRTKVEGAAPVDFARLAAPGAAAILLGLLGLAVVGRLNRH</sequence>
<evidence type="ECO:0008006" key="4">
    <source>
        <dbReference type="Google" id="ProtNLM"/>
    </source>
</evidence>
<feature type="transmembrane region" description="Helical" evidence="1">
    <location>
        <begin position="184"/>
        <end position="205"/>
    </location>
</feature>
<gene>
    <name evidence="2" type="ORF">GCM10007231_08880</name>
</gene>
<keyword evidence="3" id="KW-1185">Reference proteome</keyword>
<dbReference type="InterPro" id="IPR008993">
    <property type="entry name" value="TIMP-like_OB-fold"/>
</dbReference>
<protein>
    <recommendedName>
        <fullName evidence="4">Netrin module non-TIMP type domain-containing protein</fullName>
    </recommendedName>
</protein>
<proteinExistence type="predicted"/>
<keyword evidence="1" id="KW-0472">Membrane</keyword>